<evidence type="ECO:0000256" key="3">
    <source>
        <dbReference type="ARBA" id="ARBA00022737"/>
    </source>
</evidence>
<protein>
    <recommendedName>
        <fullName evidence="8">Xylanolytic transcriptional activator regulatory domain-containing protein</fullName>
    </recommendedName>
</protein>
<evidence type="ECO:0000256" key="6">
    <source>
        <dbReference type="ARBA" id="ARBA00023242"/>
    </source>
</evidence>
<sequence>MHLLHPKQNAAEKSGRAIGNKTCTYERRRLLAGENGEGNAAGLICKAPFLLSFTDTSKETTVDAFVQDASYTTNEEVTHCHHTIRATAPRPPTAPASNFYTPSIWDTIADFQDHQSSIPTTIGNIEDHINSDHGLYAGLGLDDDPATITIMASLTARMDEIRQHLQATHDHIVLTNPNIRTKSPIFFDPALAQTVFTAANAKHFLWSYFHRCHPEIPILHRPSFRVDDVRLSSTPLLLAVVVAGAVFCTPTDAALAARRFVSVAEAFVYGQGLFARDDDDDGGDYGGGRDAGQDEEDLQTLQAALIINVLQSGMSDGAARRRLKARRHPLFVAKLRERGLLASRRRRRRQERGAAEGRSEDAWQVFVADEMRVRMATYAFMTDNHLCLFFAHPPQLCLSEMLCDLPCAEDVWDAKDAAEFERLYLLQHASSSSSSPSPRSPMSVVNALLAADDDPPTTTTTSSVLSPSSSSSSSSSPQHWRPFDLHVAISALQSLTHTTRTSPLGDNAATSSAYTAILHATDRWEKLWQQQQQQAASHHSNAAVDAVSSNGSSNEKNTFIRHADEICWLVRTVVEVAQRQRLEGQQRQGSGSGSEEGEEENQGGDGVAGDDGDEYMRRVSVDSFAELHAFIRKYAYV</sequence>
<feature type="region of interest" description="Disordered" evidence="7">
    <location>
        <begin position="528"/>
        <end position="554"/>
    </location>
</feature>
<feature type="compositionally biased region" description="Low complexity" evidence="7">
    <location>
        <begin position="451"/>
        <end position="476"/>
    </location>
</feature>
<dbReference type="GO" id="GO:0008270">
    <property type="term" value="F:zinc ion binding"/>
    <property type="evidence" value="ECO:0007669"/>
    <property type="project" value="UniProtKB-KW"/>
</dbReference>
<keyword evidence="6" id="KW-0539">Nucleus</keyword>
<evidence type="ECO:0000256" key="5">
    <source>
        <dbReference type="ARBA" id="ARBA00022833"/>
    </source>
</evidence>
<gene>
    <name evidence="9" type="ORF">DBV05_g5635</name>
</gene>
<feature type="region of interest" description="Disordered" evidence="7">
    <location>
        <begin position="581"/>
        <end position="614"/>
    </location>
</feature>
<evidence type="ECO:0000313" key="9">
    <source>
        <dbReference type="EMBL" id="KAB2575736.1"/>
    </source>
</evidence>
<evidence type="ECO:0000256" key="7">
    <source>
        <dbReference type="SAM" id="MobiDB-lite"/>
    </source>
</evidence>
<dbReference type="InterPro" id="IPR007219">
    <property type="entry name" value="XnlR_reg_dom"/>
</dbReference>
<keyword evidence="2" id="KW-0479">Metal-binding</keyword>
<dbReference type="CDD" id="cd12148">
    <property type="entry name" value="fungal_TF_MHR"/>
    <property type="match status" value="1"/>
</dbReference>
<reference evidence="9 10" key="1">
    <citation type="journal article" date="2019" name="Sci. Rep.">
        <title>A multi-omics analysis of the grapevine pathogen Lasiodiplodia theobromae reveals that temperature affects the expression of virulence- and pathogenicity-related genes.</title>
        <authorList>
            <person name="Felix C."/>
            <person name="Meneses R."/>
            <person name="Goncalves M.F.M."/>
            <person name="Tilleman L."/>
            <person name="Duarte A.S."/>
            <person name="Jorrin-Novo J.V."/>
            <person name="Van de Peer Y."/>
            <person name="Deforce D."/>
            <person name="Van Nieuwerburgh F."/>
            <person name="Esteves A.C."/>
            <person name="Alves A."/>
        </authorList>
    </citation>
    <scope>NUCLEOTIDE SEQUENCE [LARGE SCALE GENOMIC DNA]</scope>
    <source>
        <strain evidence="9 10">LA-SOL3</strain>
    </source>
</reference>
<feature type="region of interest" description="Disordered" evidence="7">
    <location>
        <begin position="451"/>
        <end position="478"/>
    </location>
</feature>
<proteinExistence type="predicted"/>
<feature type="compositionally biased region" description="Acidic residues" evidence="7">
    <location>
        <begin position="595"/>
        <end position="613"/>
    </location>
</feature>
<dbReference type="GO" id="GO:0000978">
    <property type="term" value="F:RNA polymerase II cis-regulatory region sequence-specific DNA binding"/>
    <property type="evidence" value="ECO:0007669"/>
    <property type="project" value="InterPro"/>
</dbReference>
<keyword evidence="5" id="KW-0862">Zinc</keyword>
<dbReference type="Pfam" id="PF04082">
    <property type="entry name" value="Fungal_trans"/>
    <property type="match status" value="1"/>
</dbReference>
<dbReference type="Proteomes" id="UP000325902">
    <property type="component" value="Unassembled WGS sequence"/>
</dbReference>
<dbReference type="PANTHER" id="PTHR40626">
    <property type="entry name" value="MIP31509P"/>
    <property type="match status" value="1"/>
</dbReference>
<dbReference type="GO" id="GO:0006351">
    <property type="term" value="P:DNA-templated transcription"/>
    <property type="evidence" value="ECO:0007669"/>
    <property type="project" value="InterPro"/>
</dbReference>
<dbReference type="OrthoDB" id="3945418at2759"/>
<dbReference type="GO" id="GO:0000981">
    <property type="term" value="F:DNA-binding transcription factor activity, RNA polymerase II-specific"/>
    <property type="evidence" value="ECO:0007669"/>
    <property type="project" value="InterPro"/>
</dbReference>
<dbReference type="GO" id="GO:0005634">
    <property type="term" value="C:nucleus"/>
    <property type="evidence" value="ECO:0007669"/>
    <property type="project" value="UniProtKB-SubCell"/>
</dbReference>
<evidence type="ECO:0000256" key="2">
    <source>
        <dbReference type="ARBA" id="ARBA00022723"/>
    </source>
</evidence>
<evidence type="ECO:0000256" key="1">
    <source>
        <dbReference type="ARBA" id="ARBA00004123"/>
    </source>
</evidence>
<dbReference type="GO" id="GO:0000785">
    <property type="term" value="C:chromatin"/>
    <property type="evidence" value="ECO:0007669"/>
    <property type="project" value="TreeGrafter"/>
</dbReference>
<dbReference type="PANTHER" id="PTHR40626:SF1">
    <property type="entry name" value="TRANSCRIPTION FACTOR WITH C2H2 AND ZN(2)-CYS(6) DNA BINDING DOMAIN (EUROFUNG)"/>
    <property type="match status" value="1"/>
</dbReference>
<keyword evidence="4" id="KW-0863">Zinc-finger</keyword>
<keyword evidence="10" id="KW-1185">Reference proteome</keyword>
<name>A0A5N5DD07_9PEZI</name>
<organism evidence="9 10">
    <name type="scientific">Lasiodiplodia theobromae</name>
    <dbReference type="NCBI Taxonomy" id="45133"/>
    <lineage>
        <taxon>Eukaryota</taxon>
        <taxon>Fungi</taxon>
        <taxon>Dikarya</taxon>
        <taxon>Ascomycota</taxon>
        <taxon>Pezizomycotina</taxon>
        <taxon>Dothideomycetes</taxon>
        <taxon>Dothideomycetes incertae sedis</taxon>
        <taxon>Botryosphaeriales</taxon>
        <taxon>Botryosphaeriaceae</taxon>
        <taxon>Lasiodiplodia</taxon>
    </lineage>
</organism>
<accession>A0A5N5DD07</accession>
<dbReference type="InterPro" id="IPR051059">
    <property type="entry name" value="VerF-like"/>
</dbReference>
<evidence type="ECO:0000256" key="4">
    <source>
        <dbReference type="ARBA" id="ARBA00022771"/>
    </source>
</evidence>
<comment type="subcellular location">
    <subcellularLocation>
        <location evidence="1">Nucleus</location>
    </subcellularLocation>
</comment>
<keyword evidence="3" id="KW-0677">Repeat</keyword>
<dbReference type="EMBL" id="VCHE01000030">
    <property type="protein sequence ID" value="KAB2575736.1"/>
    <property type="molecule type" value="Genomic_DNA"/>
</dbReference>
<dbReference type="AlphaFoldDB" id="A0A5N5DD07"/>
<feature type="domain" description="Xylanolytic transcriptional activator regulatory" evidence="8">
    <location>
        <begin position="207"/>
        <end position="476"/>
    </location>
</feature>
<comment type="caution">
    <text evidence="9">The sequence shown here is derived from an EMBL/GenBank/DDBJ whole genome shotgun (WGS) entry which is preliminary data.</text>
</comment>
<evidence type="ECO:0000259" key="8">
    <source>
        <dbReference type="Pfam" id="PF04082"/>
    </source>
</evidence>
<evidence type="ECO:0000313" key="10">
    <source>
        <dbReference type="Proteomes" id="UP000325902"/>
    </source>
</evidence>